<name>A0A0D1JN31_9LACO</name>
<reference evidence="1 2" key="1">
    <citation type="journal article" date="2015" name="Microbiology (Mosc.)">
        <title>Genomics of the Weissella cibaria species with an examination of its metabolic traits.</title>
        <authorList>
            <person name="Lynch K.M."/>
            <person name="Lucid A."/>
            <person name="Arendt E.K."/>
            <person name="Sleator R.D."/>
            <person name="Lucey B."/>
            <person name="Coffey A."/>
        </authorList>
    </citation>
    <scope>NUCLEOTIDE SEQUENCE [LARGE SCALE GENOMIC DNA]</scope>
    <source>
        <strain evidence="1 2">MG1</strain>
    </source>
</reference>
<keyword evidence="2" id="KW-1185">Reference proteome</keyword>
<dbReference type="RefSeq" id="WP_043710545.1">
    <property type="nucleotide sequence ID" value="NZ_JALOCT010000002.1"/>
</dbReference>
<dbReference type="AlphaFoldDB" id="A0A0D1JN31"/>
<dbReference type="EMBL" id="JWHU01000001">
    <property type="protein sequence ID" value="KIU22703.1"/>
    <property type="molecule type" value="Genomic_DNA"/>
</dbReference>
<protein>
    <submittedName>
        <fullName evidence="1">Uncharacterized protein</fullName>
    </submittedName>
</protein>
<dbReference type="STRING" id="137591.AO080_02930"/>
<organism evidence="1 2">
    <name type="scientific">Weissella cibaria</name>
    <dbReference type="NCBI Taxonomy" id="137591"/>
    <lineage>
        <taxon>Bacteria</taxon>
        <taxon>Bacillati</taxon>
        <taxon>Bacillota</taxon>
        <taxon>Bacilli</taxon>
        <taxon>Lactobacillales</taxon>
        <taxon>Lactobacillaceae</taxon>
        <taxon>Weissella</taxon>
    </lineage>
</organism>
<dbReference type="Proteomes" id="UP000032287">
    <property type="component" value="Unassembled WGS sequence"/>
</dbReference>
<proteinExistence type="predicted"/>
<sequence length="293" mass="33443">MAKKVAAYKKIRPPRVRVGRNNDAGYAIRVDVTDTRADIYQPYTHPKADQKVQIDFLDHQEVASRRIWQQFIQQNAARVTEPDVDLVSVQSARQSGSVYVSFVQHEKPAYQTLRIAHHLGPNWQKLPVIQTRFLQQAVEVGDWVRKVVAGQSFAPFTFEMYTWLRWWSQPGLTQTLEKHGKHWLVAKGDQHDGVSAEQVNVALQLQHGALLVPRGEQMVVSDTGIAVMNYFARYYEAQFIKAYGADSTWQADALLEVATADTLGQFSTAKVKKRQVVKIPNRIPKDYRGDRWG</sequence>
<gene>
    <name evidence="1" type="ORF">QX99_00212</name>
</gene>
<comment type="caution">
    <text evidence="1">The sequence shown here is derived from an EMBL/GenBank/DDBJ whole genome shotgun (WGS) entry which is preliminary data.</text>
</comment>
<dbReference type="PATRIC" id="fig|137591.25.peg.208"/>
<evidence type="ECO:0000313" key="1">
    <source>
        <dbReference type="EMBL" id="KIU22703.1"/>
    </source>
</evidence>
<accession>A0A0D1JN31</accession>
<evidence type="ECO:0000313" key="2">
    <source>
        <dbReference type="Proteomes" id="UP000032287"/>
    </source>
</evidence>